<dbReference type="AlphaFoldDB" id="A0A1E4RG14"/>
<dbReference type="GO" id="GO:0016887">
    <property type="term" value="F:ATP hydrolysis activity"/>
    <property type="evidence" value="ECO:0007669"/>
    <property type="project" value="InterPro"/>
</dbReference>
<evidence type="ECO:0000256" key="3">
    <source>
        <dbReference type="PIRNR" id="PIRNR001767"/>
    </source>
</evidence>
<evidence type="ECO:0000259" key="4">
    <source>
        <dbReference type="Pfam" id="PF13401"/>
    </source>
</evidence>
<proteinExistence type="inferred from homology"/>
<dbReference type="GO" id="GO:0033314">
    <property type="term" value="P:mitotic DNA replication checkpoint signaling"/>
    <property type="evidence" value="ECO:0007669"/>
    <property type="project" value="TreeGrafter"/>
</dbReference>
<dbReference type="Gene3D" id="1.10.8.60">
    <property type="match status" value="1"/>
</dbReference>
<dbReference type="Pfam" id="PF22606">
    <property type="entry name" value="Cdc6-ORC-like_ATPase_lid"/>
    <property type="match status" value="1"/>
</dbReference>
<comment type="similarity">
    <text evidence="1 3">Belongs to the CDC6/cdc18 family.</text>
</comment>
<feature type="domain" description="ORC1/DEAH AAA+ ATPase" evidence="4">
    <location>
        <begin position="90"/>
        <end position="219"/>
    </location>
</feature>
<dbReference type="GO" id="GO:0051301">
    <property type="term" value="P:cell division"/>
    <property type="evidence" value="ECO:0007669"/>
    <property type="project" value="UniProtKB-UniRule"/>
</dbReference>
<dbReference type="Gene3D" id="3.40.50.300">
    <property type="entry name" value="P-loop containing nucleotide triphosphate hydrolases"/>
    <property type="match status" value="1"/>
</dbReference>
<feature type="domain" description="Cdc6/ORC1-like ATPase lid" evidence="5">
    <location>
        <begin position="245"/>
        <end position="311"/>
    </location>
</feature>
<dbReference type="STRING" id="984485.A0A1E4RG14"/>
<dbReference type="InterPro" id="IPR049945">
    <property type="entry name" value="AAA_22"/>
</dbReference>
<accession>A0A1E4RG14</accession>
<dbReference type="GeneID" id="30996900"/>
<organism evidence="6 7">
    <name type="scientific">Hyphopichia burtonii NRRL Y-1933</name>
    <dbReference type="NCBI Taxonomy" id="984485"/>
    <lineage>
        <taxon>Eukaryota</taxon>
        <taxon>Fungi</taxon>
        <taxon>Dikarya</taxon>
        <taxon>Ascomycota</taxon>
        <taxon>Saccharomycotina</taxon>
        <taxon>Pichiomycetes</taxon>
        <taxon>Debaryomycetaceae</taxon>
        <taxon>Hyphopichia</taxon>
    </lineage>
</organism>
<dbReference type="GO" id="GO:0003688">
    <property type="term" value="F:DNA replication origin binding"/>
    <property type="evidence" value="ECO:0007669"/>
    <property type="project" value="TreeGrafter"/>
</dbReference>
<dbReference type="EMBL" id="KV454543">
    <property type="protein sequence ID" value="ODV66156.1"/>
    <property type="molecule type" value="Genomic_DNA"/>
</dbReference>
<dbReference type="InterPro" id="IPR054425">
    <property type="entry name" value="Cdc6_ORC1-like_ATPase_lid"/>
</dbReference>
<dbReference type="OrthoDB" id="1926878at2759"/>
<sequence>MLTPPSTPSKVRVMEMDNQKPVKKVNLLSTPPATPTKSPARLNKTNVYSKAKALFQRGYNGDSDNSTLIGRVNEGSELNKFLSDNITNNTCNSLYISGPPGTGKTAQVNLSFAKLDQKNTKVLKINCMTMTKPEHIFHEIYCGITNTHSADYHKRKTFDDLSHLLTDKQSYKSVVILLDEMDYLITKDQQILFQLFNCASTRKSHLFKTKLILIGISNALDLTDKFLPRLKSNGLNPQSLVFLPYTSDQIKQVIISKLKSLIEDKENMADSSFIPIIHPVAIQLCCKKAASVTGDLRKSFDICYKGIEMVENSIKTKNDVNLNELTFYNAPKVTISNIASICTSSFGAGSMTKLNNLNLFQKAVLSTLMNLQARQVSPSPFNRKDFNVNSFYDFYLKHMEKAVGNLLGICKKGEFLEIISTLEANSVIVLSNTGSNIELGNRIIKSNVPWDDIEKSIGEIGVLKKLLHYKY</sequence>
<dbReference type="GO" id="GO:0005634">
    <property type="term" value="C:nucleus"/>
    <property type="evidence" value="ECO:0007669"/>
    <property type="project" value="TreeGrafter"/>
</dbReference>
<evidence type="ECO:0000256" key="2">
    <source>
        <dbReference type="ARBA" id="ARBA00022705"/>
    </source>
</evidence>
<dbReference type="GO" id="GO:0006270">
    <property type="term" value="P:DNA replication initiation"/>
    <property type="evidence" value="ECO:0007669"/>
    <property type="project" value="UniProtKB-UniRule"/>
</dbReference>
<dbReference type="InterPro" id="IPR016314">
    <property type="entry name" value="Cdc6/18"/>
</dbReference>
<gene>
    <name evidence="6" type="ORF">HYPBUDRAFT_158167</name>
</gene>
<dbReference type="InterPro" id="IPR027417">
    <property type="entry name" value="P-loop_NTPase"/>
</dbReference>
<reference evidence="7" key="1">
    <citation type="submission" date="2016-05" db="EMBL/GenBank/DDBJ databases">
        <title>Comparative genomics of biotechnologically important yeasts.</title>
        <authorList>
            <consortium name="DOE Joint Genome Institute"/>
            <person name="Riley R."/>
            <person name="Haridas S."/>
            <person name="Wolfe K.H."/>
            <person name="Lopes M.R."/>
            <person name="Hittinger C.T."/>
            <person name="Goker M."/>
            <person name="Salamov A."/>
            <person name="Wisecaver J."/>
            <person name="Long T.M."/>
            <person name="Aerts A.L."/>
            <person name="Barry K."/>
            <person name="Choi C."/>
            <person name="Clum A."/>
            <person name="Coughlan A.Y."/>
            <person name="Deshpande S."/>
            <person name="Douglass A.P."/>
            <person name="Hanson S.J."/>
            <person name="Klenk H.-P."/>
            <person name="Labutti K."/>
            <person name="Lapidus A."/>
            <person name="Lindquist E."/>
            <person name="Lipzen A."/>
            <person name="Meier-Kolthoff J.P."/>
            <person name="Ohm R.A."/>
            <person name="Otillar R.P."/>
            <person name="Pangilinan J."/>
            <person name="Peng Y."/>
            <person name="Rokas A."/>
            <person name="Rosa C.A."/>
            <person name="Scheuner C."/>
            <person name="Sibirny A.A."/>
            <person name="Slot J.C."/>
            <person name="Stielow J.B."/>
            <person name="Sun H."/>
            <person name="Kurtzman C.P."/>
            <person name="Blackwell M."/>
            <person name="Grigoriev I.V."/>
            <person name="Jeffries T.W."/>
        </authorList>
    </citation>
    <scope>NUCLEOTIDE SEQUENCE [LARGE SCALE GENOMIC DNA]</scope>
    <source>
        <strain evidence="7">NRRL Y-1933</strain>
    </source>
</reference>
<dbReference type="RefSeq" id="XP_020075223.1">
    <property type="nucleotide sequence ID" value="XM_020222351.1"/>
</dbReference>
<dbReference type="SUPFAM" id="SSF52540">
    <property type="entry name" value="P-loop containing nucleoside triphosphate hydrolases"/>
    <property type="match status" value="1"/>
</dbReference>
<name>A0A1E4RG14_9ASCO</name>
<dbReference type="PIRSF" id="PIRSF001767">
    <property type="entry name" value="Cdc6"/>
    <property type="match status" value="1"/>
</dbReference>
<dbReference type="PANTHER" id="PTHR10763">
    <property type="entry name" value="CELL DIVISION CONTROL PROTEIN 6-RELATED"/>
    <property type="match status" value="1"/>
</dbReference>
<dbReference type="Pfam" id="PF13401">
    <property type="entry name" value="AAA_22"/>
    <property type="match status" value="1"/>
</dbReference>
<keyword evidence="2" id="KW-0235">DNA replication</keyword>
<protein>
    <recommendedName>
        <fullName evidence="3">Cell division control protein</fullName>
    </recommendedName>
</protein>
<evidence type="ECO:0000259" key="5">
    <source>
        <dbReference type="Pfam" id="PF22606"/>
    </source>
</evidence>
<dbReference type="PANTHER" id="PTHR10763:SF26">
    <property type="entry name" value="CELL DIVISION CONTROL PROTEIN 6 HOMOLOG"/>
    <property type="match status" value="1"/>
</dbReference>
<evidence type="ECO:0000313" key="7">
    <source>
        <dbReference type="Proteomes" id="UP000095085"/>
    </source>
</evidence>
<evidence type="ECO:0000313" key="6">
    <source>
        <dbReference type="EMBL" id="ODV66156.1"/>
    </source>
</evidence>
<evidence type="ECO:0000256" key="1">
    <source>
        <dbReference type="ARBA" id="ARBA00006184"/>
    </source>
</evidence>
<dbReference type="CDD" id="cd00009">
    <property type="entry name" value="AAA"/>
    <property type="match status" value="1"/>
</dbReference>
<dbReference type="Proteomes" id="UP000095085">
    <property type="component" value="Unassembled WGS sequence"/>
</dbReference>
<dbReference type="InterPro" id="IPR050311">
    <property type="entry name" value="ORC1/CDC6"/>
</dbReference>
<keyword evidence="7" id="KW-1185">Reference proteome</keyword>